<dbReference type="Gene3D" id="3.40.50.980">
    <property type="match status" value="2"/>
</dbReference>
<dbReference type="InterPro" id="IPR010071">
    <property type="entry name" value="AA_adenyl_dom"/>
</dbReference>
<evidence type="ECO:0000256" key="3">
    <source>
        <dbReference type="ARBA" id="ARBA00022598"/>
    </source>
</evidence>
<dbReference type="InterPro" id="IPR001242">
    <property type="entry name" value="Condensation_dom"/>
</dbReference>
<dbReference type="InterPro" id="IPR020806">
    <property type="entry name" value="PKS_PP-bd"/>
</dbReference>
<dbReference type="InterPro" id="IPR023213">
    <property type="entry name" value="CAT-like_dom_sf"/>
</dbReference>
<feature type="domain" description="Carrier" evidence="4">
    <location>
        <begin position="1889"/>
        <end position="1965"/>
    </location>
</feature>
<evidence type="ECO:0000256" key="1">
    <source>
        <dbReference type="ARBA" id="ARBA00022450"/>
    </source>
</evidence>
<evidence type="ECO:0000259" key="4">
    <source>
        <dbReference type="PROSITE" id="PS50075"/>
    </source>
</evidence>
<dbReference type="InterPro" id="IPR045851">
    <property type="entry name" value="AMP-bd_C_sf"/>
</dbReference>
<dbReference type="Pfam" id="PF13193">
    <property type="entry name" value="AMP-binding_C"/>
    <property type="match status" value="3"/>
</dbReference>
<evidence type="ECO:0000256" key="2">
    <source>
        <dbReference type="ARBA" id="ARBA00022553"/>
    </source>
</evidence>
<sequence>VVSRRPRFGWRAIGCWSEVGVQDEEEYLRSDKALGFTPDQPLLRYRVVTYTQARLRLVTTIHHALIDGWSFGIFIQELRHFLSSGPSASLPPAVAFADYVEHIGNLDDTEARAVWEDYLRDIEQPTTLTLPKAPSSPCTNTELHIVIYDDAAHLQNLVKDHGLTVYTLLKATWAYLLHRYTGLSDIVFGNTVSGRALDLLGVDSVVGCLINTVPCRVTIGPDMELKDFLQGINAQSQRLVAVDHCHLAELNRWVAGDLRVTDMFNTMLVYENYPNTGIDSDDHAVTFSDLKAVESTEYALTGMAQMEHGQLTAVLNWSANQFSRPYVEALGGHLRSTLCQMADILQQRSGSSTLADLDLLTPTELQTLTVDMARPTKPIDFDICIPALFTKQAERTPDHPAVEYDDLVSGTISWTYQELLEKSRVIAHHLLSQGVQREEPVGLLIDRLPSTVAAIVGVHLAGAAFVPLDVKLPLDRLQFIARDCGIQRILYNISEVEKVKAILKISGVAGDFLEVMLGTGGSGPSNPKLPLVRSTDLSHIVYTSGTTGLPKGVLTEHRVLANIVQQSPEVIVIRSGMRVMQNMALTFDGCLVEILATLCNGSTVVLRNDLLDTLLKVDAFMVTPSVLATLDPTKYPNLRHVMAGGEALPLPLAERWSSHCPVTNMYGPTECLLSHTVQFTSGGPVTIGRPLPNTECYILDHKLRPVPVGVPGEIYVGGICVTRGYVNRPDLNSKALLPNPFTGKDYLYRTGDVGRWLLDGTVEYFARSDDQVKVRGHRVEPQEIEVVLGQCFEVSSVAVVFSSGKLYAFVCPDTITPSSLKAHAVAYLPPYMVPSAFFPLTELPRTANGKTDKRRLHGLLPSLISQACDRAVTAPENQVQLLIVDTMAQVLNMPASQIDIHDSFFQLGGDSISAIRLSSLCRDHGIHVSIAQIFQYSTPAALSGIIDFDSSPSTTMAYQPFELVASSGVVVEELTAEVATSMGVDTETIEDILPVSSLQQGFLVSTLKDPSAYMVQTVYDLTGPLDVAKLHQSWSQVVRSHQILRTKFLVPTDQSQHAFLQVVLRDTDFEWTYHDQPLTSLDQAEHHHLAADRARGFTLTGPLLRFAVYRGPAGRHLFCTTFHHALLDAWSESIVMAESLQYYHGVKTQPRPQYHEFIRHLTHINQEGMAAFWRDNLDGVKLHPTIQFPRESNAKPTEHGEISHPVSTSLLAIKQFCRGMGLTVNSLLRAVWALTLARYLGENEEVTLGVLVSGRNVPVPGVEGMVGMCINTLPLRVRVDRNHTITEFLRQVNADSGTLTAYEQCSLVDIKRWAKLDADGDLFTSLLVYDNYETTTSTRTDQINYVPRSGQNFTEYAYTANVYDQDDVLMLNLIYQTRYCNPSYAHYLVHFIDHCLAAIVSGHTGTLGNIMSLPVAEQALVSQWSDGTTIDFPQKDWLAHQFFTQHLATRADTIALESVTDQFTYAEVHRQTCAIATALHSQGARCGDRVALLFTRCPEFIFSYLAVLLLGGVCVPMDAKNAPDRLLYMVDLLDGPWVVTHSTTGDLAAGLGLQSKRVIYADHVLTDSTQEPILQLPMEHNPDSLAYIVFTSGTTGQPKGVQVTHRSLTNFILAFSERFQLPPDCRFLQVANLSFDALLIEIFGAFHAGGTLVFQDGELLNDLHRITACFLVPSVLAALEPTDYCNITHLLVGGEAFQPSAATKWFGRARLYNAYGPTEATILSHGEVYIGGAGVSEGYWRRPELTSKAFVTNPFGPGRLYRTGDMGCWMTDGEVQVLGRKDFQVKLRGFRIELGEIESTCQAFPGVANAVALVKDKCLAVYVSPTDVKIEALKEHITAKLPHYMVPEVVVSMEALPLTSIGKVDRRALQALPLPQERDLDDSDGLDGQPASGKFATLRRALVEVLSLDPARVFPSASFLRLGGDSISAIQFSSRCKKYGLKLTVADILKHPKLARLEQCAQPILDTSESKPQMDPSGPISPTAVMRQVIPSMGNVNHFNQSSLLSCRSPPTLATFKEAIRALVVHHDILRLRLTDRDGKSSMAVLPLPEDTSTDAFLARFASVTEESLLLDDYDDWVLRTQQSINVEQGPVLACSLLTVDAQSYVYLTVHHLCIDFVSWRIMLEDLESLLQGQLLQPKTLPFREWAMLVNDYAPALADDLWPDHGPVSTLPIDILPVPADPVTYRTVQSVGRNLGLELSQILYEQAAPRVDASPQEFMVASLVMALTTAFQLDSLEVQMEGHGRQPWRSDLDVSRTLGWFTAIYPVAFHPGQSEYYASLPQVLRPLAHVKQRLRSIPDSGFPYGLLKYLKGRNHSQLTSDKSLTQPTGVVFNYAGRFNQLEASDAFWSPAVLGNGWSHALSLDEVVQHALSASCDYDGKHGLTLTLEYSTIMYHEGTANTITDLWLDNFQQLIQAALSSPLPCRTASDYGLARLSEPAFGQVVHEMLPNLDLSLADLDDLYPCLPIQEGLLLATLNDPAAYMVLLIYDIQGPLDAVRLQEAWATTAQQHAIFRTQFLLGLPDTPFANLQLVRKHADARWLVADWSDLDPELAQAEYIRLEREQGFDLKQIPIRFGLFHLAPDHHRLVISIHHAILDGWSGGLFTNDLLLNYAGRVVPPAGQVKELVAHIQAGDTTQAERFWAAQLDGIESPSLLVDPYCVPDSTVKPSDAAYYGTLARTLELGDQVVDFAQSLGVTVSTFFRAVVALVLHRHTGSEHPVFGTVVSGRNVAVAQVESTIGPCISTIPCRARIGRALTVGDLLQTLHHDGTAAYDFEHCRLTDIHRWSGMSPEQPLFNVLLVYQNYPEVQSDTDLPIRLSLLDSHDPTDVPLTIVAAQLGTQLYVKAGFQTGIFSTDYVERVMDHLETTIRSLVTTSPSDLVASLSMLSESEHELLTNTWARNPINLSTCSYAHEDFLSCAKSNPDAIVLRNGNWEYSYEELHGLSRHLAHQLILTGGCGPDRVVGILADSSLELIVGQLAVWMTGSAFVVIAPEYPTERQLVILEDAACVAVVGSPNHLSNLTVAITIPRLTIQRTDLLLNAPVLDWKGAQVCPTDIAYIVYTSGSTGAPKGVMVEHGALVNYLRGFRDVVDMSVGPVVPTVLAPMFDVSISEIWTTLSCGGTIVIAKPETYHRALAISTRAGFTPSLLSLFEPTDFPNLTSVLVIGEACPKTLVDKWAPYVEFINLYGPAEATIATHHAKLRVGDTVTIGYPLPNAVGLLLDEYLRPVPVGVTGQLYLGGKGLARGYLNRPELTAERFITWPVTGERLYQSGDLARWLPDGQVECLGRIDHQVKVRGFRVELGEVEAVLESHLTVTQACVLVQDTHLVGYVCPALSGDSEAVLDWLRSCLPHYMVPSALVGLAELPRTPVGKVDRKALPPFHFNCSPTDTDLSTLSPVESQLLQTVADCLRLDASGIRLDSTFYQIGGNSLSAIQVVAQCQRNGLRLAIAELNRNNTLCQVARLCAVVDQTATVSTRPDQEVIGCPRLTPGQLAFFSMSLTSPNQVALPVLFKSGRTFPEGQWRTAVRRVVELHPMLRGLFRLDDQTGSMTYDVGERSLHDHYRFELHPVKDFATVMSMLPSLCLELDIEKGPLSTFHVFDLGHEQYFFHCVHHLASDYLSYKVFAEDLTRLLLDQQVEPPTVSCQAWAEYLHQEAQDLDLDTLIVPPPLPDLAVSLQGKVAMPESTPGGRNPECLVGLDISPSTLTSTANRFGATPIELLVTALHVAYQDVFHFNVMGLAFMTHGRQPVGDTAFDLSRAMGFFAHYVPVVLDAPRAAGFRATLRHTQETLGTGIDDGVKLTLVRYLRDFTESSQRRPYEIDPFFGFSYLAPTEASVPSDGNQPLLQELTNVMAELRALRAVDLPRPFELAVTHEGDRLDLLVIGQRNKGIPPIIQRLLSVWSETLRQMVVTPDPM</sequence>
<dbReference type="SUPFAM" id="SSF56801">
    <property type="entry name" value="Acetyl-CoA synthetase-like"/>
    <property type="match status" value="3"/>
</dbReference>
<dbReference type="Proteomes" id="UP001150569">
    <property type="component" value="Unassembled WGS sequence"/>
</dbReference>
<keyword evidence="3" id="KW-0436">Ligase</keyword>
<dbReference type="Gene3D" id="1.10.1200.10">
    <property type="entry name" value="ACP-like"/>
    <property type="match status" value="3"/>
</dbReference>
<protein>
    <recommendedName>
        <fullName evidence="4">Carrier domain-containing protein</fullName>
    </recommendedName>
</protein>
<accession>A0A9W8A0V9</accession>
<dbReference type="OrthoDB" id="416786at2759"/>
<evidence type="ECO:0000313" key="6">
    <source>
        <dbReference type="Proteomes" id="UP001150569"/>
    </source>
</evidence>
<dbReference type="Gene3D" id="3.30.559.30">
    <property type="entry name" value="Nonribosomal peptide synthetase, condensation domain"/>
    <property type="match status" value="5"/>
</dbReference>
<dbReference type="InterPro" id="IPR036736">
    <property type="entry name" value="ACP-like_sf"/>
</dbReference>
<dbReference type="Pfam" id="PF00668">
    <property type="entry name" value="Condensation"/>
    <property type="match status" value="4"/>
</dbReference>
<comment type="caution">
    <text evidence="5">The sequence shown here is derived from an EMBL/GenBank/DDBJ whole genome shotgun (WGS) entry which is preliminary data.</text>
</comment>
<dbReference type="SUPFAM" id="SSF47336">
    <property type="entry name" value="ACP-like"/>
    <property type="match status" value="3"/>
</dbReference>
<dbReference type="InterPro" id="IPR000873">
    <property type="entry name" value="AMP-dep_synth/lig_dom"/>
</dbReference>
<dbReference type="NCBIfam" id="NF003417">
    <property type="entry name" value="PRK04813.1"/>
    <property type="match status" value="4"/>
</dbReference>
<dbReference type="SMART" id="SM01294">
    <property type="entry name" value="PKS_PP_betabranch"/>
    <property type="match status" value="1"/>
</dbReference>
<dbReference type="GO" id="GO:0031177">
    <property type="term" value="F:phosphopantetheine binding"/>
    <property type="evidence" value="ECO:0007669"/>
    <property type="project" value="InterPro"/>
</dbReference>
<dbReference type="EMBL" id="JANBPT010000452">
    <property type="protein sequence ID" value="KAJ1920189.1"/>
    <property type="molecule type" value="Genomic_DNA"/>
</dbReference>
<dbReference type="GO" id="GO:0043041">
    <property type="term" value="P:amino acid activation for nonribosomal peptide biosynthetic process"/>
    <property type="evidence" value="ECO:0007669"/>
    <property type="project" value="TreeGrafter"/>
</dbReference>
<dbReference type="PROSITE" id="PS00455">
    <property type="entry name" value="AMP_BINDING"/>
    <property type="match status" value="3"/>
</dbReference>
<name>A0A9W8A0V9_9FUNG</name>
<feature type="domain" description="Carrier" evidence="4">
    <location>
        <begin position="874"/>
        <end position="950"/>
    </location>
</feature>
<dbReference type="NCBIfam" id="TIGR01733">
    <property type="entry name" value="AA-adenyl-dom"/>
    <property type="match status" value="2"/>
</dbReference>
<dbReference type="PROSITE" id="PS50075">
    <property type="entry name" value="CARRIER"/>
    <property type="match status" value="3"/>
</dbReference>
<dbReference type="InterPro" id="IPR020845">
    <property type="entry name" value="AMP-binding_CS"/>
</dbReference>
<reference evidence="5" key="1">
    <citation type="submission" date="2022-07" db="EMBL/GenBank/DDBJ databases">
        <title>Phylogenomic reconstructions and comparative analyses of Kickxellomycotina fungi.</title>
        <authorList>
            <person name="Reynolds N.K."/>
            <person name="Stajich J.E."/>
            <person name="Barry K."/>
            <person name="Grigoriev I.V."/>
            <person name="Crous P."/>
            <person name="Smith M.E."/>
        </authorList>
    </citation>
    <scope>NUCLEOTIDE SEQUENCE</scope>
    <source>
        <strain evidence="5">RSA 861</strain>
    </source>
</reference>
<feature type="non-terminal residue" evidence="5">
    <location>
        <position position="3917"/>
    </location>
</feature>
<dbReference type="SMART" id="SM00823">
    <property type="entry name" value="PKS_PP"/>
    <property type="match status" value="2"/>
</dbReference>
<dbReference type="GO" id="GO:0016874">
    <property type="term" value="F:ligase activity"/>
    <property type="evidence" value="ECO:0007669"/>
    <property type="project" value="UniProtKB-KW"/>
</dbReference>
<keyword evidence="6" id="KW-1185">Reference proteome</keyword>
<dbReference type="InterPro" id="IPR042099">
    <property type="entry name" value="ANL_N_sf"/>
</dbReference>
<dbReference type="Pfam" id="PF00501">
    <property type="entry name" value="AMP-binding"/>
    <property type="match status" value="3"/>
</dbReference>
<keyword evidence="1" id="KW-0596">Phosphopantetheine</keyword>
<dbReference type="GO" id="GO:0044550">
    <property type="term" value="P:secondary metabolite biosynthetic process"/>
    <property type="evidence" value="ECO:0007669"/>
    <property type="project" value="TreeGrafter"/>
</dbReference>
<dbReference type="SUPFAM" id="SSF52777">
    <property type="entry name" value="CoA-dependent acyltransferases"/>
    <property type="match status" value="10"/>
</dbReference>
<dbReference type="GO" id="GO:0005737">
    <property type="term" value="C:cytoplasm"/>
    <property type="evidence" value="ECO:0007669"/>
    <property type="project" value="TreeGrafter"/>
</dbReference>
<organism evidence="5 6">
    <name type="scientific">Tieghemiomyces parasiticus</name>
    <dbReference type="NCBI Taxonomy" id="78921"/>
    <lineage>
        <taxon>Eukaryota</taxon>
        <taxon>Fungi</taxon>
        <taxon>Fungi incertae sedis</taxon>
        <taxon>Zoopagomycota</taxon>
        <taxon>Kickxellomycotina</taxon>
        <taxon>Dimargaritomycetes</taxon>
        <taxon>Dimargaritales</taxon>
        <taxon>Dimargaritaceae</taxon>
        <taxon>Tieghemiomyces</taxon>
    </lineage>
</organism>
<keyword evidence="2" id="KW-0597">Phosphoprotein</keyword>
<dbReference type="InterPro" id="IPR025110">
    <property type="entry name" value="AMP-bd_C"/>
</dbReference>
<proteinExistence type="predicted"/>
<dbReference type="PANTHER" id="PTHR45527:SF1">
    <property type="entry name" value="FATTY ACID SYNTHASE"/>
    <property type="match status" value="1"/>
</dbReference>
<dbReference type="Pfam" id="PF00550">
    <property type="entry name" value="PP-binding"/>
    <property type="match status" value="3"/>
</dbReference>
<evidence type="ECO:0000313" key="5">
    <source>
        <dbReference type="EMBL" id="KAJ1920189.1"/>
    </source>
</evidence>
<dbReference type="Gene3D" id="3.30.559.10">
    <property type="entry name" value="Chloramphenicol acetyltransferase-like domain"/>
    <property type="match status" value="5"/>
</dbReference>
<dbReference type="Gene3D" id="3.40.50.12780">
    <property type="entry name" value="N-terminal domain of ligase-like"/>
    <property type="match status" value="3"/>
</dbReference>
<dbReference type="PANTHER" id="PTHR45527">
    <property type="entry name" value="NONRIBOSOMAL PEPTIDE SYNTHETASE"/>
    <property type="match status" value="1"/>
</dbReference>
<dbReference type="Gene3D" id="3.30.300.30">
    <property type="match status" value="3"/>
</dbReference>
<dbReference type="InterPro" id="IPR009081">
    <property type="entry name" value="PP-bd_ACP"/>
</dbReference>
<feature type="domain" description="Carrier" evidence="4">
    <location>
        <begin position="3394"/>
        <end position="3470"/>
    </location>
</feature>
<gene>
    <name evidence="5" type="ORF">IWQ60_007065</name>
</gene>
<dbReference type="CDD" id="cd05930">
    <property type="entry name" value="A_NRPS"/>
    <property type="match status" value="3"/>
</dbReference>